<evidence type="ECO:0000256" key="1">
    <source>
        <dbReference type="SAM" id="Phobius"/>
    </source>
</evidence>
<evidence type="ECO:0000313" key="3">
    <source>
        <dbReference type="Proteomes" id="UP000215224"/>
    </source>
</evidence>
<keyword evidence="3" id="KW-1185">Reference proteome</keyword>
<sequence length="208" mass="24009">MSTKLREYIAIGCLLVINITVFLGLIDLLFPDNPTMTAGVLAFIGSIIGGGLTLMGVRWTLKKQANDRYIIEFPKKKQSLDTIIDNLTKINREDHSYVSYNFGPNEYDLSKFLRELKITATNVDGVVYNSIVDLEKTFKVYFEQVELYKEYQNVHQVGWTPLLTEESYLKLEQLKVKLVSDISEKIKELQDYDSKLDTKFFKIMNKGR</sequence>
<feature type="transmembrane region" description="Helical" evidence="1">
    <location>
        <begin position="36"/>
        <end position="61"/>
    </location>
</feature>
<keyword evidence="1" id="KW-0812">Transmembrane</keyword>
<dbReference type="Proteomes" id="UP000215224">
    <property type="component" value="Chromosome"/>
</dbReference>
<gene>
    <name evidence="2" type="ORF">BC6307_07485</name>
</gene>
<feature type="transmembrane region" description="Helical" evidence="1">
    <location>
        <begin position="7"/>
        <end position="30"/>
    </location>
</feature>
<dbReference type="AlphaFoldDB" id="A0A223KNS6"/>
<dbReference type="EMBL" id="CP018866">
    <property type="protein sequence ID" value="AST91132.1"/>
    <property type="molecule type" value="Genomic_DNA"/>
</dbReference>
<dbReference type="RefSeq" id="WP_066416923.1">
    <property type="nucleotide sequence ID" value="NZ_CP018866.1"/>
</dbReference>
<proteinExistence type="predicted"/>
<keyword evidence="1" id="KW-0472">Membrane</keyword>
<name>A0A223KNS6_9BACI</name>
<accession>A0A223KNS6</accession>
<dbReference type="STRING" id="1314751.GCA_001591425_02641"/>
<evidence type="ECO:0000313" key="2">
    <source>
        <dbReference type="EMBL" id="AST91132.1"/>
    </source>
</evidence>
<organism evidence="2 3">
    <name type="scientific">Sutcliffiella cohnii</name>
    <dbReference type="NCBI Taxonomy" id="33932"/>
    <lineage>
        <taxon>Bacteria</taxon>
        <taxon>Bacillati</taxon>
        <taxon>Bacillota</taxon>
        <taxon>Bacilli</taxon>
        <taxon>Bacillales</taxon>
        <taxon>Bacillaceae</taxon>
        <taxon>Sutcliffiella</taxon>
    </lineage>
</organism>
<keyword evidence="1" id="KW-1133">Transmembrane helix</keyword>
<reference evidence="2 3" key="1">
    <citation type="submission" date="2016-12" db="EMBL/GenBank/DDBJ databases">
        <title>The whole genome sequencing and assembly of Bacillus cohnii DSM 6307T strain.</title>
        <authorList>
            <person name="Lee Y.-J."/>
            <person name="Yi H."/>
            <person name="Bahn Y.-S."/>
            <person name="Kim J.F."/>
            <person name="Lee D.-W."/>
        </authorList>
    </citation>
    <scope>NUCLEOTIDE SEQUENCE [LARGE SCALE GENOMIC DNA]</scope>
    <source>
        <strain evidence="2 3">DSM 6307</strain>
    </source>
</reference>
<dbReference type="KEGG" id="bcoh:BC6307_07485"/>
<protein>
    <submittedName>
        <fullName evidence="2">Uncharacterized protein</fullName>
    </submittedName>
</protein>